<evidence type="ECO:0000313" key="1">
    <source>
        <dbReference type="EMBL" id="TCC45866.1"/>
    </source>
</evidence>
<name>A0A4R0JLW7_9ACTN</name>
<gene>
    <name evidence="1" type="ORF">E0H75_29585</name>
</gene>
<dbReference type="EMBL" id="SJKD01000007">
    <property type="protein sequence ID" value="TCC45866.1"/>
    <property type="molecule type" value="Genomic_DNA"/>
</dbReference>
<dbReference type="OrthoDB" id="5243870at2"/>
<dbReference type="RefSeq" id="WP_131516962.1">
    <property type="nucleotide sequence ID" value="NZ_SJKD01000007.1"/>
</dbReference>
<evidence type="ECO:0008006" key="3">
    <source>
        <dbReference type="Google" id="ProtNLM"/>
    </source>
</evidence>
<dbReference type="SUPFAM" id="SSF52540">
    <property type="entry name" value="P-loop containing nucleoside triphosphate hydrolases"/>
    <property type="match status" value="1"/>
</dbReference>
<keyword evidence="2" id="KW-1185">Reference proteome</keyword>
<protein>
    <recommendedName>
        <fullName evidence="3">MinD-like ATPase involved in chromosome partitioning or flagellar assembly</fullName>
    </recommendedName>
</protein>
<evidence type="ECO:0000313" key="2">
    <source>
        <dbReference type="Proteomes" id="UP000293342"/>
    </source>
</evidence>
<accession>A0A4R0JLW7</accession>
<reference evidence="1 2" key="1">
    <citation type="submission" date="2019-02" db="EMBL/GenBank/DDBJ databases">
        <title>Kribbella capetownensis sp. nov. and Kribbella speibonae sp. nov., isolated from soil.</title>
        <authorList>
            <person name="Curtis S.M."/>
            <person name="Norton I."/>
            <person name="Everest G.J."/>
            <person name="Meyers P.R."/>
        </authorList>
    </citation>
    <scope>NUCLEOTIDE SEQUENCE [LARGE SCALE GENOMIC DNA]</scope>
    <source>
        <strain evidence="1 2">YM53</strain>
    </source>
</reference>
<comment type="caution">
    <text evidence="1">The sequence shown here is derived from an EMBL/GenBank/DDBJ whole genome shotgun (WGS) entry which is preliminary data.</text>
</comment>
<sequence length="266" mass="27845">MGLYVIASAKGSPGVTTTSVVLAGAWPVEPVLADLDPAGGDVALRYRDEAGAPLDPDRGLLSLGAGVRRGSGEALLTDHVQRVSGGLQVLTGVTSPSQVQGLGPAWLHLARLLRSDPEGRDVIADCGRLMPGSATVPVLQNADAVLIVARPTVEGLAHLRERLHSFADVLQFGQYEAVPVGVALVASYRDGRVTGDVQSILERSRLPVSVLGIIAEDEKAAEAIRLGDGHRARKSLLVRSGAEVAERLHRLGRPAPTPQNAEWGVA</sequence>
<dbReference type="Proteomes" id="UP000293342">
    <property type="component" value="Unassembled WGS sequence"/>
</dbReference>
<proteinExistence type="predicted"/>
<organism evidence="1 2">
    <name type="scientific">Kribbella capetownensis</name>
    <dbReference type="NCBI Taxonomy" id="1572659"/>
    <lineage>
        <taxon>Bacteria</taxon>
        <taxon>Bacillati</taxon>
        <taxon>Actinomycetota</taxon>
        <taxon>Actinomycetes</taxon>
        <taxon>Propionibacteriales</taxon>
        <taxon>Kribbellaceae</taxon>
        <taxon>Kribbella</taxon>
    </lineage>
</organism>
<dbReference type="Gene3D" id="3.40.50.300">
    <property type="entry name" value="P-loop containing nucleotide triphosphate hydrolases"/>
    <property type="match status" value="1"/>
</dbReference>
<dbReference type="AlphaFoldDB" id="A0A4R0JLW7"/>
<dbReference type="InterPro" id="IPR027417">
    <property type="entry name" value="P-loop_NTPase"/>
</dbReference>